<comment type="caution">
    <text evidence="11">The sequence shown here is derived from an EMBL/GenBank/DDBJ whole genome shotgun (WGS) entry which is preliminary data.</text>
</comment>
<evidence type="ECO:0000256" key="5">
    <source>
        <dbReference type="ARBA" id="ARBA00022989"/>
    </source>
</evidence>
<dbReference type="Pfam" id="PF14416">
    <property type="entry name" value="PMR5N"/>
    <property type="match status" value="1"/>
</dbReference>
<sequence>MDLMFSTDSSSLKRGATRALISAVLLLSLFVILHYNASALGFRFSFAPPAPLNGRRKQCNYSAGKWVPGDGPAYYNEACPFLDPGFRCHLNGRNDTSFQHWRWTPQSCSLPRLNGRLMLEMSRNRRILFVGDSIGRNQWESLVCMLWAASGAAGNQSGVYEKNGRPISKHKGYLAMLFHDYNLTVEYYRAPFLVHIGRPPPHSPATVRKAIHVDLPHWDSGKWVGADVIVFNAGHWWSRDKTIRNGNYFQIGQKVKMKMEVKEAYRRAIQTLMRWAFQNLDAYKSFLFFRSYSPAHYSNGTWDTGGNCDAEREPNADRGKTGRPEPWSNRVTSEVLQEYGELNLGFINITYLTEQRADGHPSKHRERTTPAGAPQDCSHWCLPGVPDAWNEILFASLLSMGYGS</sequence>
<evidence type="ECO:0000313" key="12">
    <source>
        <dbReference type="Proteomes" id="UP001418222"/>
    </source>
</evidence>
<comment type="subcellular location">
    <subcellularLocation>
        <location evidence="1">Golgi apparatus membrane</location>
        <topology evidence="1">Single-pass type II membrane protein</topology>
    </subcellularLocation>
</comment>
<evidence type="ECO:0000313" key="11">
    <source>
        <dbReference type="EMBL" id="KAK8916058.1"/>
    </source>
</evidence>
<evidence type="ECO:0000256" key="2">
    <source>
        <dbReference type="ARBA" id="ARBA00007727"/>
    </source>
</evidence>
<gene>
    <name evidence="11" type="ORF">KSP39_PZI023063</name>
</gene>
<dbReference type="InterPro" id="IPR025846">
    <property type="entry name" value="TBL_N"/>
</dbReference>
<feature type="domain" description="Trichome birefringence-like N-terminal" evidence="10">
    <location>
        <begin position="57"/>
        <end position="109"/>
    </location>
</feature>
<keyword evidence="7" id="KW-0472">Membrane</keyword>
<feature type="region of interest" description="Disordered" evidence="8">
    <location>
        <begin position="303"/>
        <end position="328"/>
    </location>
</feature>
<dbReference type="EMBL" id="JBBWWQ010000020">
    <property type="protein sequence ID" value="KAK8916058.1"/>
    <property type="molecule type" value="Genomic_DNA"/>
</dbReference>
<name>A0AAP0AV28_9ASPA</name>
<dbReference type="GO" id="GO:1990538">
    <property type="term" value="F:xylan O-acetyltransferase activity"/>
    <property type="evidence" value="ECO:0007669"/>
    <property type="project" value="UniProtKB-ARBA"/>
</dbReference>
<evidence type="ECO:0000256" key="3">
    <source>
        <dbReference type="ARBA" id="ARBA00022692"/>
    </source>
</evidence>
<evidence type="ECO:0000259" key="9">
    <source>
        <dbReference type="Pfam" id="PF13839"/>
    </source>
</evidence>
<reference evidence="11 12" key="1">
    <citation type="journal article" date="2022" name="Nat. Plants">
        <title>Genomes of leafy and leafless Platanthera orchids illuminate the evolution of mycoheterotrophy.</title>
        <authorList>
            <person name="Li M.H."/>
            <person name="Liu K.W."/>
            <person name="Li Z."/>
            <person name="Lu H.C."/>
            <person name="Ye Q.L."/>
            <person name="Zhang D."/>
            <person name="Wang J.Y."/>
            <person name="Li Y.F."/>
            <person name="Zhong Z.M."/>
            <person name="Liu X."/>
            <person name="Yu X."/>
            <person name="Liu D.K."/>
            <person name="Tu X.D."/>
            <person name="Liu B."/>
            <person name="Hao Y."/>
            <person name="Liao X.Y."/>
            <person name="Jiang Y.T."/>
            <person name="Sun W.H."/>
            <person name="Chen J."/>
            <person name="Chen Y.Q."/>
            <person name="Ai Y."/>
            <person name="Zhai J.W."/>
            <person name="Wu S.S."/>
            <person name="Zhou Z."/>
            <person name="Hsiao Y.Y."/>
            <person name="Wu W.L."/>
            <person name="Chen Y.Y."/>
            <person name="Lin Y.F."/>
            <person name="Hsu J.L."/>
            <person name="Li C.Y."/>
            <person name="Wang Z.W."/>
            <person name="Zhao X."/>
            <person name="Zhong W.Y."/>
            <person name="Ma X.K."/>
            <person name="Ma L."/>
            <person name="Huang J."/>
            <person name="Chen G.Z."/>
            <person name="Huang M.Z."/>
            <person name="Huang L."/>
            <person name="Peng D.H."/>
            <person name="Luo Y.B."/>
            <person name="Zou S.Q."/>
            <person name="Chen S.P."/>
            <person name="Lan S."/>
            <person name="Tsai W.C."/>
            <person name="Van de Peer Y."/>
            <person name="Liu Z.J."/>
        </authorList>
    </citation>
    <scope>NUCLEOTIDE SEQUENCE [LARGE SCALE GENOMIC DNA]</scope>
    <source>
        <strain evidence="11">Lor287</strain>
    </source>
</reference>
<evidence type="ECO:0000256" key="4">
    <source>
        <dbReference type="ARBA" id="ARBA00022968"/>
    </source>
</evidence>
<evidence type="ECO:0000259" key="10">
    <source>
        <dbReference type="Pfam" id="PF14416"/>
    </source>
</evidence>
<keyword evidence="6" id="KW-0333">Golgi apparatus</keyword>
<dbReference type="PANTHER" id="PTHR32285:SF53">
    <property type="entry name" value="PROTEIN TRICHOME BIREFRINGENCE-LIKE 9"/>
    <property type="match status" value="1"/>
</dbReference>
<feature type="compositionally biased region" description="Basic and acidic residues" evidence="8">
    <location>
        <begin position="309"/>
        <end position="323"/>
    </location>
</feature>
<accession>A0AAP0AV28</accession>
<evidence type="ECO:0000256" key="1">
    <source>
        <dbReference type="ARBA" id="ARBA00004323"/>
    </source>
</evidence>
<evidence type="ECO:0000256" key="8">
    <source>
        <dbReference type="SAM" id="MobiDB-lite"/>
    </source>
</evidence>
<keyword evidence="4" id="KW-0735">Signal-anchor</keyword>
<organism evidence="11 12">
    <name type="scientific">Platanthera zijinensis</name>
    <dbReference type="NCBI Taxonomy" id="2320716"/>
    <lineage>
        <taxon>Eukaryota</taxon>
        <taxon>Viridiplantae</taxon>
        <taxon>Streptophyta</taxon>
        <taxon>Embryophyta</taxon>
        <taxon>Tracheophyta</taxon>
        <taxon>Spermatophyta</taxon>
        <taxon>Magnoliopsida</taxon>
        <taxon>Liliopsida</taxon>
        <taxon>Asparagales</taxon>
        <taxon>Orchidaceae</taxon>
        <taxon>Orchidoideae</taxon>
        <taxon>Orchideae</taxon>
        <taxon>Orchidinae</taxon>
        <taxon>Platanthera</taxon>
    </lineage>
</organism>
<dbReference type="Proteomes" id="UP001418222">
    <property type="component" value="Unassembled WGS sequence"/>
</dbReference>
<dbReference type="PANTHER" id="PTHR32285">
    <property type="entry name" value="PROTEIN TRICHOME BIREFRINGENCE-LIKE 9-RELATED"/>
    <property type="match status" value="1"/>
</dbReference>
<feature type="domain" description="Trichome birefringence-like C-terminal" evidence="9">
    <location>
        <begin position="110"/>
        <end position="395"/>
    </location>
</feature>
<proteinExistence type="inferred from homology"/>
<dbReference type="GO" id="GO:0000139">
    <property type="term" value="C:Golgi membrane"/>
    <property type="evidence" value="ECO:0007669"/>
    <property type="project" value="UniProtKB-SubCell"/>
</dbReference>
<evidence type="ECO:0000256" key="6">
    <source>
        <dbReference type="ARBA" id="ARBA00023034"/>
    </source>
</evidence>
<evidence type="ECO:0000256" key="7">
    <source>
        <dbReference type="ARBA" id="ARBA00023136"/>
    </source>
</evidence>
<dbReference type="InterPro" id="IPR029962">
    <property type="entry name" value="TBL"/>
</dbReference>
<keyword evidence="5" id="KW-1133">Transmembrane helix</keyword>
<keyword evidence="3" id="KW-0812">Transmembrane</keyword>
<evidence type="ECO:0008006" key="13">
    <source>
        <dbReference type="Google" id="ProtNLM"/>
    </source>
</evidence>
<protein>
    <recommendedName>
        <fullName evidence="13">Trichome birefringence-like N-terminal domain-containing protein</fullName>
    </recommendedName>
</protein>
<comment type="similarity">
    <text evidence="2">Belongs to the PC-esterase family. TBL subfamily.</text>
</comment>
<dbReference type="AlphaFoldDB" id="A0AAP0AV28"/>
<keyword evidence="12" id="KW-1185">Reference proteome</keyword>
<dbReference type="InterPro" id="IPR026057">
    <property type="entry name" value="TBL_C"/>
</dbReference>
<dbReference type="Pfam" id="PF13839">
    <property type="entry name" value="PC-Esterase"/>
    <property type="match status" value="1"/>
</dbReference>